<evidence type="ECO:0000313" key="3">
    <source>
        <dbReference type="Proteomes" id="UP001566476"/>
    </source>
</evidence>
<dbReference type="InterPro" id="IPR005149">
    <property type="entry name" value="Tscrpt_reg_PadR_N"/>
</dbReference>
<keyword evidence="3" id="KW-1185">Reference proteome</keyword>
<evidence type="ECO:0000313" key="2">
    <source>
        <dbReference type="EMBL" id="MEZ0494603.1"/>
    </source>
</evidence>
<reference evidence="2 3" key="1">
    <citation type="submission" date="2024-07" db="EMBL/GenBank/DDBJ databases">
        <authorList>
            <person name="Thanompreechachai J."/>
            <person name="Duangmal K."/>
        </authorList>
    </citation>
    <scope>NUCLEOTIDE SEQUENCE [LARGE SCALE GENOMIC DNA]</scope>
    <source>
        <strain evidence="2 3">TBRC 1896</strain>
    </source>
</reference>
<name>A0ABV4I7E3_9ACTN</name>
<proteinExistence type="predicted"/>
<feature type="domain" description="Transcription regulator PadR N-terminal" evidence="1">
    <location>
        <begin position="8"/>
        <end position="81"/>
    </location>
</feature>
<dbReference type="Gene3D" id="1.10.10.10">
    <property type="entry name" value="Winged helix-like DNA-binding domain superfamily/Winged helix DNA-binding domain"/>
    <property type="match status" value="1"/>
</dbReference>
<dbReference type="PANTHER" id="PTHR43252:SF6">
    <property type="entry name" value="NEGATIVE TRANSCRIPTION REGULATOR PADR"/>
    <property type="match status" value="1"/>
</dbReference>
<dbReference type="RefSeq" id="WP_370720830.1">
    <property type="nucleotide sequence ID" value="NZ_JBGGTQ010000013.1"/>
</dbReference>
<evidence type="ECO:0000259" key="1">
    <source>
        <dbReference type="Pfam" id="PF03551"/>
    </source>
</evidence>
<dbReference type="Proteomes" id="UP001566476">
    <property type="component" value="Unassembled WGS sequence"/>
</dbReference>
<dbReference type="Pfam" id="PF03551">
    <property type="entry name" value="PadR"/>
    <property type="match status" value="1"/>
</dbReference>
<dbReference type="EMBL" id="JBGGTQ010000013">
    <property type="protein sequence ID" value="MEZ0494603.1"/>
    <property type="molecule type" value="Genomic_DNA"/>
</dbReference>
<dbReference type="SUPFAM" id="SSF46785">
    <property type="entry name" value="Winged helix' DNA-binding domain"/>
    <property type="match status" value="1"/>
</dbReference>
<dbReference type="PANTHER" id="PTHR43252">
    <property type="entry name" value="TRANSCRIPTIONAL REGULATOR YQJI"/>
    <property type="match status" value="1"/>
</dbReference>
<dbReference type="InterPro" id="IPR036390">
    <property type="entry name" value="WH_DNA-bd_sf"/>
</dbReference>
<gene>
    <name evidence="2" type="ORF">AB2L28_20385</name>
</gene>
<dbReference type="InterPro" id="IPR036388">
    <property type="entry name" value="WH-like_DNA-bd_sf"/>
</dbReference>
<comment type="caution">
    <text evidence="2">The sequence shown here is derived from an EMBL/GenBank/DDBJ whole genome shotgun (WGS) entry which is preliminary data.</text>
</comment>
<accession>A0ABV4I7E3</accession>
<protein>
    <submittedName>
        <fullName evidence="2">PadR family transcriptional regulator</fullName>
    </submittedName>
</protein>
<organism evidence="2 3">
    <name type="scientific">Kineococcus mangrovi</name>
    <dbReference type="NCBI Taxonomy" id="1660183"/>
    <lineage>
        <taxon>Bacteria</taxon>
        <taxon>Bacillati</taxon>
        <taxon>Actinomycetota</taxon>
        <taxon>Actinomycetes</taxon>
        <taxon>Kineosporiales</taxon>
        <taxon>Kineosporiaceae</taxon>
        <taxon>Kineococcus</taxon>
    </lineage>
</organism>
<sequence length="184" mass="20245">MSLVELHLALLTAGPAHGYDLKREYDAWFPDAKPLPFGQVYATLGRLVRDGLAEVVETRSEGGPERTVYTVTDAGRARLREWLAEPAPPAVSGTEDLVRKTVVALRTRDPDRPASAFVDDQRVAHLRRIRSLAAAAPAGPGEDLGSRLARRYAALHLDADLRWLDEAATALETRPRHPDQEGPR</sequence>